<organism evidence="1 2">
    <name type="scientific">Merdimonas faecis</name>
    <dbReference type="NCBI Taxonomy" id="1653435"/>
    <lineage>
        <taxon>Bacteria</taxon>
        <taxon>Bacillati</taxon>
        <taxon>Bacillota</taxon>
        <taxon>Clostridia</taxon>
        <taxon>Lachnospirales</taxon>
        <taxon>Lachnospiraceae</taxon>
        <taxon>Merdimonas</taxon>
    </lineage>
</organism>
<proteinExistence type="predicted"/>
<dbReference type="Proteomes" id="UP000813420">
    <property type="component" value="Unassembled WGS sequence"/>
</dbReference>
<dbReference type="RefSeq" id="WP_277271474.1">
    <property type="nucleotide sequence ID" value="NZ_DYXE01000008.1"/>
</dbReference>
<dbReference type="Pfam" id="PF09479">
    <property type="entry name" value="Flg_new"/>
    <property type="match status" value="1"/>
</dbReference>
<comment type="caution">
    <text evidence="1">The sequence shown here is derived from an EMBL/GenBank/DDBJ whole genome shotgun (WGS) entry which is preliminary data.</text>
</comment>
<evidence type="ECO:0000313" key="1">
    <source>
        <dbReference type="EMBL" id="HJH48797.1"/>
    </source>
</evidence>
<dbReference type="InterPro" id="IPR013378">
    <property type="entry name" value="InlB-like_B-rpt"/>
</dbReference>
<sequence length="340" mass="39043">MTADGKAVLNLYYDREIWTIRLHEEAAHESDSSDSLIPNEEVWYTAQGKYGAPLPEDFPSYDEMEKHYMERTQHQDMEFMGVRDEFEASGRHLDSFYFQDLALGNHTFDAYPWLERDSYTVYLTYFKERSDGTYRKVRQESVQVDKDPTVYGAEVTVLHPKGLTCEESWYTTGASPEACEQGNRIPISPLQIQADGKCVFRGVSSHIYIYMKRDTFRLDYVDVSDQGESRVLYTEEVTYRDEVTLAYVPENEAEHKNQKFTGWYLSPALTSAGEPLQGFLMPSDHVRVYAGRTPADRTVRFDVQADQEEVSKVPAEQSVRAGECAREPEAPIRAGYIFLG</sequence>
<evidence type="ECO:0000313" key="2">
    <source>
        <dbReference type="Proteomes" id="UP000813420"/>
    </source>
</evidence>
<name>A0A9D3AIC8_9FIRM</name>
<accession>A0A9D3AIC8</accession>
<reference evidence="1" key="2">
    <citation type="submission" date="2021-09" db="EMBL/GenBank/DDBJ databases">
        <authorList>
            <person name="Gilroy R."/>
        </authorList>
    </citation>
    <scope>NUCLEOTIDE SEQUENCE</scope>
    <source>
        <strain evidence="1">USAMLcec4-12693</strain>
    </source>
</reference>
<protein>
    <submittedName>
        <fullName evidence="1">InlB B-repeat-containing protein</fullName>
    </submittedName>
</protein>
<reference evidence="1" key="1">
    <citation type="journal article" date="2021" name="PeerJ">
        <title>Extensive microbial diversity within the chicken gut microbiome revealed by metagenomics and culture.</title>
        <authorList>
            <person name="Gilroy R."/>
            <person name="Ravi A."/>
            <person name="Getino M."/>
            <person name="Pursley I."/>
            <person name="Horton D.L."/>
            <person name="Alikhan N.F."/>
            <person name="Baker D."/>
            <person name="Gharbi K."/>
            <person name="Hall N."/>
            <person name="Watson M."/>
            <person name="Adriaenssens E.M."/>
            <person name="Foster-Nyarko E."/>
            <person name="Jarju S."/>
            <person name="Secka A."/>
            <person name="Antonio M."/>
            <person name="Oren A."/>
            <person name="Chaudhuri R.R."/>
            <person name="La Ragione R."/>
            <person name="Hildebrand F."/>
            <person name="Pallen M.J."/>
        </authorList>
    </citation>
    <scope>NUCLEOTIDE SEQUENCE</scope>
    <source>
        <strain evidence="1">USAMLcec4-12693</strain>
    </source>
</reference>
<dbReference type="EMBL" id="DYXE01000008">
    <property type="protein sequence ID" value="HJH48797.1"/>
    <property type="molecule type" value="Genomic_DNA"/>
</dbReference>
<gene>
    <name evidence="1" type="ORF">K8V39_00860</name>
</gene>
<dbReference type="AlphaFoldDB" id="A0A9D3AIC8"/>